<feature type="chain" id="PRO_5013984115" description="1,3-beta-glucanosyltransferase" evidence="9">
    <location>
        <begin position="23"/>
        <end position="482"/>
    </location>
</feature>
<dbReference type="EMBL" id="KZ559135">
    <property type="protein sequence ID" value="PLB38462.1"/>
    <property type="molecule type" value="Genomic_DNA"/>
</dbReference>
<dbReference type="OrthoDB" id="421038at2759"/>
<comment type="function">
    <text evidence="8">Splits internally a 1,3-beta-glucan molecule and transfers the newly generated reducing end (the donor) to the non-reducing end of another 1,3-beta-glucan molecule (the acceptor) forming a 1,3-beta linkage, resulting in the elongation of 1,3-beta-glucan chains in the cell wall. Involved in cell wall morphogenesis.</text>
</comment>
<evidence type="ECO:0000256" key="6">
    <source>
        <dbReference type="ARBA" id="ARBA00023180"/>
    </source>
</evidence>
<dbReference type="InterPro" id="IPR017853">
    <property type="entry name" value="GH"/>
</dbReference>
<evidence type="ECO:0000256" key="3">
    <source>
        <dbReference type="ARBA" id="ARBA00022679"/>
    </source>
</evidence>
<feature type="compositionally biased region" description="Low complexity" evidence="10">
    <location>
        <begin position="411"/>
        <end position="420"/>
    </location>
</feature>
<evidence type="ECO:0000256" key="4">
    <source>
        <dbReference type="ARBA" id="ARBA00022729"/>
    </source>
</evidence>
<dbReference type="GO" id="GO:0071970">
    <property type="term" value="P:fungal-type cell wall (1-&gt;3)-beta-D-glucan biosynthetic process"/>
    <property type="evidence" value="ECO:0007669"/>
    <property type="project" value="TreeGrafter"/>
</dbReference>
<dbReference type="SUPFAM" id="SSF51445">
    <property type="entry name" value="(Trans)glycosidases"/>
    <property type="match status" value="1"/>
</dbReference>
<gene>
    <name evidence="11" type="ORF">BDW47DRAFT_131319</name>
</gene>
<keyword evidence="4 9" id="KW-0732">Signal</keyword>
<evidence type="ECO:0000256" key="9">
    <source>
        <dbReference type="RuleBase" id="RU361209"/>
    </source>
</evidence>
<dbReference type="InterPro" id="IPR004886">
    <property type="entry name" value="Glucanosyltransferase"/>
</dbReference>
<dbReference type="RefSeq" id="XP_024672474.1">
    <property type="nucleotide sequence ID" value="XM_024817285.1"/>
</dbReference>
<proteinExistence type="inferred from homology"/>
<feature type="signal peptide" evidence="9">
    <location>
        <begin position="1"/>
        <end position="22"/>
    </location>
</feature>
<dbReference type="AlphaFoldDB" id="A0A2I2FCV9"/>
<dbReference type="PANTHER" id="PTHR31468">
    <property type="entry name" value="1,3-BETA-GLUCANOSYLTRANSFERASE GAS1"/>
    <property type="match status" value="1"/>
</dbReference>
<evidence type="ECO:0000256" key="8">
    <source>
        <dbReference type="ARBA" id="ARBA00025026"/>
    </source>
</evidence>
<evidence type="ECO:0000256" key="10">
    <source>
        <dbReference type="SAM" id="MobiDB-lite"/>
    </source>
</evidence>
<organism evidence="11 12">
    <name type="scientific">Aspergillus candidus</name>
    <dbReference type="NCBI Taxonomy" id="41067"/>
    <lineage>
        <taxon>Eukaryota</taxon>
        <taxon>Fungi</taxon>
        <taxon>Dikarya</taxon>
        <taxon>Ascomycota</taxon>
        <taxon>Pezizomycotina</taxon>
        <taxon>Eurotiomycetes</taxon>
        <taxon>Eurotiomycetidae</taxon>
        <taxon>Eurotiales</taxon>
        <taxon>Aspergillaceae</taxon>
        <taxon>Aspergillus</taxon>
        <taxon>Aspergillus subgen. Circumdati</taxon>
    </lineage>
</organism>
<dbReference type="EC" id="2.4.1.-" evidence="9"/>
<evidence type="ECO:0000256" key="1">
    <source>
        <dbReference type="ARBA" id="ARBA00004609"/>
    </source>
</evidence>
<evidence type="ECO:0000313" key="12">
    <source>
        <dbReference type="Proteomes" id="UP000234585"/>
    </source>
</evidence>
<comment type="similarity">
    <text evidence="2 9">Belongs to the glycosyl hydrolase 72 family.</text>
</comment>
<dbReference type="Pfam" id="PF03198">
    <property type="entry name" value="Glyco_hydro_72"/>
    <property type="match status" value="1"/>
</dbReference>
<keyword evidence="9" id="KW-0472">Membrane</keyword>
<dbReference type="Proteomes" id="UP000234585">
    <property type="component" value="Unassembled WGS sequence"/>
</dbReference>
<evidence type="ECO:0000256" key="5">
    <source>
        <dbReference type="ARBA" id="ARBA00023157"/>
    </source>
</evidence>
<dbReference type="FunFam" id="3.20.20.80:FF:000038">
    <property type="entry name" value="1,3-beta-glucanosyltransferase"/>
    <property type="match status" value="1"/>
</dbReference>
<evidence type="ECO:0000313" key="11">
    <source>
        <dbReference type="EMBL" id="PLB38462.1"/>
    </source>
</evidence>
<dbReference type="Gene3D" id="3.20.20.80">
    <property type="entry name" value="Glycosidases"/>
    <property type="match status" value="1"/>
</dbReference>
<name>A0A2I2FCV9_ASPCN</name>
<keyword evidence="5" id="KW-1015">Disulfide bond</keyword>
<evidence type="ECO:0000256" key="2">
    <source>
        <dbReference type="ARBA" id="ARBA00007528"/>
    </source>
</evidence>
<feature type="region of interest" description="Disordered" evidence="10">
    <location>
        <begin position="360"/>
        <end position="456"/>
    </location>
</feature>
<keyword evidence="6" id="KW-0325">Glycoprotein</keyword>
<keyword evidence="7 9" id="KW-0449">Lipoprotein</keyword>
<dbReference type="GO" id="GO:0098552">
    <property type="term" value="C:side of membrane"/>
    <property type="evidence" value="ECO:0007669"/>
    <property type="project" value="UniProtKB-KW"/>
</dbReference>
<feature type="compositionally biased region" description="Low complexity" evidence="10">
    <location>
        <begin position="430"/>
        <end position="446"/>
    </location>
</feature>
<protein>
    <recommendedName>
        <fullName evidence="9">1,3-beta-glucanosyltransferase</fullName>
        <ecNumber evidence="9">2.4.1.-</ecNumber>
    </recommendedName>
</protein>
<dbReference type="GO" id="GO:0031505">
    <property type="term" value="P:fungal-type cell wall organization"/>
    <property type="evidence" value="ECO:0007669"/>
    <property type="project" value="TreeGrafter"/>
</dbReference>
<keyword evidence="12" id="KW-1185">Reference proteome</keyword>
<sequence>MPSLSWSTISLLLGSFSLTANAVQTISAVGSKFFYEDGTQYFLKGIAYQLIPEDPLIDVAQCKRDAALMGELGANSIRVYHVDPKANHDGCMKAFADKGIYLFLDLDTFDTAIDQTTPKWTEEQSNAFKAVMDAFHQYDNLAGFFVGNEILTTKEGSPAAPYLLAAVRDMKSYRNKKHYRNIPIGYSAADIAELRPMLQNYLSCRDDAAERVDFFALNAYEWCGDANYKTSGYVNLQAQAKDYPVPIFFSETGCNVARPRLFTDQHAIFSKPMVDTWSGSIVYEWIQETNDYGLISYGPEEPNAPATKTNVQDGFVRSGKPTPIQPDFDNLKGQWATLSPKGVPFDDYVKTTGQIKPPACPAPTGGWLVDADKPLPTLGDEFHRPAETSLPTGHGHSQGKEESDKDDESSGRSPSSSSGSDGDGDGNGDGASTSHGPSSSDPSSTDYQLSNGAGSLATRPFDGAMGLAVLVCSAVGGLALWL</sequence>
<keyword evidence="3 9" id="KW-0808">Transferase</keyword>
<accession>A0A2I2FCV9</accession>
<dbReference type="GO" id="GO:0042124">
    <property type="term" value="F:1,3-beta-glucanosyltransferase activity"/>
    <property type="evidence" value="ECO:0007669"/>
    <property type="project" value="TreeGrafter"/>
</dbReference>
<evidence type="ECO:0000256" key="7">
    <source>
        <dbReference type="ARBA" id="ARBA00023288"/>
    </source>
</evidence>
<dbReference type="GeneID" id="36524445"/>
<reference evidence="11 12" key="1">
    <citation type="submission" date="2017-12" db="EMBL/GenBank/DDBJ databases">
        <authorList>
            <consortium name="DOE Joint Genome Institute"/>
            <person name="Haridas S."/>
            <person name="Kjaerbolling I."/>
            <person name="Vesth T.C."/>
            <person name="Frisvad J.C."/>
            <person name="Nybo J.L."/>
            <person name="Theobald S."/>
            <person name="Kuo A."/>
            <person name="Bowyer P."/>
            <person name="Matsuda Y."/>
            <person name="Mondo S."/>
            <person name="Lyhne E.K."/>
            <person name="Kogle M.E."/>
            <person name="Clum A."/>
            <person name="Lipzen A."/>
            <person name="Salamov A."/>
            <person name="Ngan C.Y."/>
            <person name="Daum C."/>
            <person name="Chiniquy J."/>
            <person name="Barry K."/>
            <person name="LaButti K."/>
            <person name="Simmons B.A."/>
            <person name="Magnuson J.K."/>
            <person name="Mortensen U.H."/>
            <person name="Larsen T.O."/>
            <person name="Grigoriev I.V."/>
            <person name="Baker S.E."/>
            <person name="Andersen M.R."/>
            <person name="Nordberg H.P."/>
            <person name="Cantor M.N."/>
            <person name="Hua S.X."/>
        </authorList>
    </citation>
    <scope>NUCLEOTIDE SEQUENCE [LARGE SCALE GENOMIC DNA]</scope>
    <source>
        <strain evidence="11 12">CBS 102.13</strain>
    </source>
</reference>
<comment type="subcellular location">
    <subcellularLocation>
        <location evidence="1 9">Cell membrane</location>
        <topology evidence="1 9">Lipid-anchor</topology>
        <topology evidence="1 9">GPI-anchor</topology>
    </subcellularLocation>
</comment>
<dbReference type="PANTHER" id="PTHR31468:SF8">
    <property type="entry name" value="1,3-BETA-GLUCANOSYLTRANSFERASE GAS2"/>
    <property type="match status" value="1"/>
</dbReference>
<keyword evidence="9" id="KW-0336">GPI-anchor</keyword>
<dbReference type="GO" id="GO:0005886">
    <property type="term" value="C:plasma membrane"/>
    <property type="evidence" value="ECO:0007669"/>
    <property type="project" value="UniProtKB-SubCell"/>
</dbReference>